<dbReference type="Gene3D" id="1.10.101.10">
    <property type="entry name" value="PGBD-like superfamily/PGBD"/>
    <property type="match status" value="2"/>
</dbReference>
<sequence>MRGLVNPVLGRAGRTLAGLLAGVAVAVLGVVSAPSALAASNDEIAFDYFVGKGLTERQSAGVVGNLIQESGSPINPYADQPGGPGMGIAQWSEGGRWDTDSRDNVVWYVDLSARSRYSLTAQLDFTWYELSTFSGYGLADLRASTSVSTATTVFMQKFERCGTCATTQRIAYADDVLARYGSGGTGGGTTETSLPVLRSGSSGTAVRTLQYLLRASGRSVTADGSFGPATDSAVRSYQSTHGLSVDGVVGDNTWFSLLPVLRQGASGEAVKGLQRELVDAGYSLTVDGSFGPTTYSAVRAYQSKTGLVVDGVVGNNTWGSLVD</sequence>
<dbReference type="EMBL" id="BAABDC010000001">
    <property type="protein sequence ID" value="GAA3693367.1"/>
    <property type="molecule type" value="Genomic_DNA"/>
</dbReference>
<dbReference type="InterPro" id="IPR036365">
    <property type="entry name" value="PGBD-like_sf"/>
</dbReference>
<evidence type="ECO:0008006" key="5">
    <source>
        <dbReference type="Google" id="ProtNLM"/>
    </source>
</evidence>
<organism evidence="3 4">
    <name type="scientific">Terrabacter ginsenosidimutans</name>
    <dbReference type="NCBI Taxonomy" id="490575"/>
    <lineage>
        <taxon>Bacteria</taxon>
        <taxon>Bacillati</taxon>
        <taxon>Actinomycetota</taxon>
        <taxon>Actinomycetes</taxon>
        <taxon>Micrococcales</taxon>
        <taxon>Intrasporangiaceae</taxon>
        <taxon>Terrabacter</taxon>
    </lineage>
</organism>
<feature type="domain" description="Peptidoglycan binding-like" evidence="1">
    <location>
        <begin position="266"/>
        <end position="321"/>
    </location>
</feature>
<dbReference type="SUPFAM" id="SSF47090">
    <property type="entry name" value="PGBD-like"/>
    <property type="match status" value="2"/>
</dbReference>
<proteinExistence type="predicted"/>
<feature type="domain" description="Phage tail lysozyme" evidence="2">
    <location>
        <begin position="41"/>
        <end position="178"/>
    </location>
</feature>
<reference evidence="4" key="1">
    <citation type="journal article" date="2019" name="Int. J. Syst. Evol. Microbiol.">
        <title>The Global Catalogue of Microorganisms (GCM) 10K type strain sequencing project: providing services to taxonomists for standard genome sequencing and annotation.</title>
        <authorList>
            <consortium name="The Broad Institute Genomics Platform"/>
            <consortium name="The Broad Institute Genome Sequencing Center for Infectious Disease"/>
            <person name="Wu L."/>
            <person name="Ma J."/>
        </authorList>
    </citation>
    <scope>NUCLEOTIDE SEQUENCE [LARGE SCALE GENOMIC DNA]</scope>
    <source>
        <strain evidence="4">JCM 17125</strain>
    </source>
</reference>
<dbReference type="Pfam" id="PF01471">
    <property type="entry name" value="PG_binding_1"/>
    <property type="match status" value="2"/>
</dbReference>
<dbReference type="Proteomes" id="UP001501468">
    <property type="component" value="Unassembled WGS sequence"/>
</dbReference>
<dbReference type="InterPro" id="IPR036366">
    <property type="entry name" value="PGBDSf"/>
</dbReference>
<evidence type="ECO:0000313" key="4">
    <source>
        <dbReference type="Proteomes" id="UP001501468"/>
    </source>
</evidence>
<dbReference type="InterPro" id="IPR002477">
    <property type="entry name" value="Peptidoglycan-bd-like"/>
</dbReference>
<dbReference type="Gene3D" id="1.10.530.10">
    <property type="match status" value="1"/>
</dbReference>
<keyword evidence="4" id="KW-1185">Reference proteome</keyword>
<feature type="domain" description="Peptidoglycan binding-like" evidence="1">
    <location>
        <begin position="202"/>
        <end position="254"/>
    </location>
</feature>
<dbReference type="RefSeq" id="WP_344941623.1">
    <property type="nucleotide sequence ID" value="NZ_BAABDC010000001.1"/>
</dbReference>
<protein>
    <recommendedName>
        <fullName evidence="5">Peptidoglycan hydrolase-like protein with peptidoglycan-binding domain</fullName>
    </recommendedName>
</protein>
<comment type="caution">
    <text evidence="3">The sequence shown here is derived from an EMBL/GenBank/DDBJ whole genome shotgun (WGS) entry which is preliminary data.</text>
</comment>
<gene>
    <name evidence="3" type="ORF">GCM10022399_07220</name>
</gene>
<dbReference type="Pfam" id="PF18013">
    <property type="entry name" value="Phage_lysozyme2"/>
    <property type="match status" value="1"/>
</dbReference>
<dbReference type="InterPro" id="IPR041219">
    <property type="entry name" value="Phage_lysozyme2"/>
</dbReference>
<evidence type="ECO:0000259" key="1">
    <source>
        <dbReference type="Pfam" id="PF01471"/>
    </source>
</evidence>
<accession>A0ABP7CS94</accession>
<evidence type="ECO:0000313" key="3">
    <source>
        <dbReference type="EMBL" id="GAA3693367.1"/>
    </source>
</evidence>
<name>A0ABP7CS94_9MICO</name>
<evidence type="ECO:0000259" key="2">
    <source>
        <dbReference type="Pfam" id="PF18013"/>
    </source>
</evidence>